<dbReference type="Proteomes" id="UP000681722">
    <property type="component" value="Unassembled WGS sequence"/>
</dbReference>
<dbReference type="InterPro" id="IPR022099">
    <property type="entry name" value="DUF3638"/>
</dbReference>
<dbReference type="AlphaFoldDB" id="A0A815BV38"/>
<protein>
    <recommendedName>
        <fullName evidence="1">DUF3638 domain-containing protein</fullName>
    </recommendedName>
</protein>
<dbReference type="Proteomes" id="UP000663829">
    <property type="component" value="Unassembled WGS sequence"/>
</dbReference>
<feature type="domain" description="DUF3638" evidence="1">
    <location>
        <begin position="34"/>
        <end position="99"/>
    </location>
</feature>
<accession>A0A815BV38</accession>
<evidence type="ECO:0000313" key="4">
    <source>
        <dbReference type="Proteomes" id="UP000663829"/>
    </source>
</evidence>
<organism evidence="2 4">
    <name type="scientific">Didymodactylos carnosus</name>
    <dbReference type="NCBI Taxonomy" id="1234261"/>
    <lineage>
        <taxon>Eukaryota</taxon>
        <taxon>Metazoa</taxon>
        <taxon>Spiralia</taxon>
        <taxon>Gnathifera</taxon>
        <taxon>Rotifera</taxon>
        <taxon>Eurotatoria</taxon>
        <taxon>Bdelloidea</taxon>
        <taxon>Philodinida</taxon>
        <taxon>Philodinidae</taxon>
        <taxon>Didymodactylos</taxon>
    </lineage>
</organism>
<name>A0A815BV38_9BILA</name>
<dbReference type="EMBL" id="CAJNOQ010011373">
    <property type="protein sequence ID" value="CAF1275303.1"/>
    <property type="molecule type" value="Genomic_DNA"/>
</dbReference>
<dbReference type="Pfam" id="PF12340">
    <property type="entry name" value="DUF3638"/>
    <property type="match status" value="1"/>
</dbReference>
<evidence type="ECO:0000259" key="1">
    <source>
        <dbReference type="Pfam" id="PF12340"/>
    </source>
</evidence>
<sequence length="107" mass="12123">MNQKHRTLLRMDDEGHPAVYVQMTATGFDGVRIPVEHLSWLPLKLEMNTTIRENQVNVACHMIQTPMSRDDTTIGNIVMQMSMGEGKTSVIIPMLALSLIYLPRTQN</sequence>
<evidence type="ECO:0000313" key="3">
    <source>
        <dbReference type="EMBL" id="CAF4066099.1"/>
    </source>
</evidence>
<gene>
    <name evidence="2" type="ORF">GPM918_LOCUS27285</name>
    <name evidence="3" type="ORF">SRO942_LOCUS27581</name>
</gene>
<comment type="caution">
    <text evidence="2">The sequence shown here is derived from an EMBL/GenBank/DDBJ whole genome shotgun (WGS) entry which is preliminary data.</text>
</comment>
<keyword evidence="4" id="KW-1185">Reference proteome</keyword>
<dbReference type="OrthoDB" id="9991011at2759"/>
<proteinExistence type="predicted"/>
<reference evidence="2" key="1">
    <citation type="submission" date="2021-02" db="EMBL/GenBank/DDBJ databases">
        <authorList>
            <person name="Nowell W R."/>
        </authorList>
    </citation>
    <scope>NUCLEOTIDE SEQUENCE</scope>
</reference>
<evidence type="ECO:0000313" key="2">
    <source>
        <dbReference type="EMBL" id="CAF1275303.1"/>
    </source>
</evidence>
<dbReference type="EMBL" id="CAJOBC010025213">
    <property type="protein sequence ID" value="CAF4066099.1"/>
    <property type="molecule type" value="Genomic_DNA"/>
</dbReference>